<proteinExistence type="predicted"/>
<dbReference type="Pfam" id="PF00615">
    <property type="entry name" value="RGS"/>
    <property type="match status" value="1"/>
</dbReference>
<gene>
    <name evidence="2" type="ORF">E3Q22_03695</name>
</gene>
<name>A0A4T0SF77_9BASI</name>
<comment type="caution">
    <text evidence="2">The sequence shown here is derived from an EMBL/GenBank/DDBJ whole genome shotgun (WGS) entry which is preliminary data.</text>
</comment>
<dbReference type="Proteomes" id="UP000310685">
    <property type="component" value="Unassembled WGS sequence"/>
</dbReference>
<organism evidence="2 3">
    <name type="scientific">Wallemia mellicola</name>
    <dbReference type="NCBI Taxonomy" id="1708541"/>
    <lineage>
        <taxon>Eukaryota</taxon>
        <taxon>Fungi</taxon>
        <taxon>Dikarya</taxon>
        <taxon>Basidiomycota</taxon>
        <taxon>Wallemiomycotina</taxon>
        <taxon>Wallemiomycetes</taxon>
        <taxon>Wallemiales</taxon>
        <taxon>Wallemiaceae</taxon>
        <taxon>Wallemia</taxon>
    </lineage>
</organism>
<protein>
    <recommendedName>
        <fullName evidence="1">RGS domain-containing protein</fullName>
    </recommendedName>
</protein>
<reference evidence="2 3" key="1">
    <citation type="submission" date="2019-03" db="EMBL/GenBank/DDBJ databases">
        <title>Sequencing 25 genomes of Wallemia mellicola.</title>
        <authorList>
            <person name="Gostincar C."/>
        </authorList>
    </citation>
    <scope>NUCLEOTIDE SEQUENCE [LARGE SCALE GENOMIC DNA]</scope>
    <source>
        <strain evidence="2 3">EXF-6152</strain>
    </source>
</reference>
<dbReference type="InterPro" id="IPR036305">
    <property type="entry name" value="RGS_sf"/>
</dbReference>
<dbReference type="InterPro" id="IPR016137">
    <property type="entry name" value="RGS"/>
</dbReference>
<dbReference type="SMART" id="SM00315">
    <property type="entry name" value="RGS"/>
    <property type="match status" value="1"/>
</dbReference>
<feature type="domain" description="RGS" evidence="1">
    <location>
        <begin position="11"/>
        <end position="133"/>
    </location>
</feature>
<evidence type="ECO:0000313" key="3">
    <source>
        <dbReference type="Proteomes" id="UP000310685"/>
    </source>
</evidence>
<evidence type="ECO:0000259" key="1">
    <source>
        <dbReference type="PROSITE" id="PS50132"/>
    </source>
</evidence>
<dbReference type="AlphaFoldDB" id="A0A4T0SF77"/>
<dbReference type="InterPro" id="IPR044926">
    <property type="entry name" value="RGS_subdomain_2"/>
</dbReference>
<dbReference type="SUPFAM" id="SSF48097">
    <property type="entry name" value="Regulator of G-protein signaling, RGS"/>
    <property type="match status" value="1"/>
</dbReference>
<sequence length="165" mass="19462">MRLKLKTSQTRLADILKNTTLREQFIDYLQNKEKSIENLDNNIYQFVLWYEDYNRRFPKTPLDQQRVEVDNILQTYFDGKSLSELNLDEDVKLTTLKNVKLSFDNSTTIDPSTFKHAYDICFHLIESSSIPTFTSLHRKRPSLRNFFNLRRSSSGQSHSSRTSTI</sequence>
<dbReference type="PROSITE" id="PS50132">
    <property type="entry name" value="RGS"/>
    <property type="match status" value="1"/>
</dbReference>
<accession>A0A4T0SF77</accession>
<dbReference type="EMBL" id="SPRC01000051">
    <property type="protein sequence ID" value="TIB76149.1"/>
    <property type="molecule type" value="Genomic_DNA"/>
</dbReference>
<dbReference type="Gene3D" id="1.10.167.10">
    <property type="entry name" value="Regulator of G-protein Signalling 4, domain 2"/>
    <property type="match status" value="1"/>
</dbReference>
<evidence type="ECO:0000313" key="2">
    <source>
        <dbReference type="EMBL" id="TIB76149.1"/>
    </source>
</evidence>